<evidence type="ECO:0000256" key="5">
    <source>
        <dbReference type="ARBA" id="ARBA00023125"/>
    </source>
</evidence>
<dbReference type="PANTHER" id="PTHR30349:SF64">
    <property type="entry name" value="PROPHAGE INTEGRASE INTD-RELATED"/>
    <property type="match status" value="1"/>
</dbReference>
<comment type="subcellular location">
    <subcellularLocation>
        <location evidence="1">Cytoplasm</location>
    </subcellularLocation>
</comment>
<dbReference type="InterPro" id="IPR050090">
    <property type="entry name" value="Tyrosine_recombinase_XerCD"/>
</dbReference>
<evidence type="ECO:0000256" key="1">
    <source>
        <dbReference type="ARBA" id="ARBA00004496"/>
    </source>
</evidence>
<evidence type="ECO:0000256" key="6">
    <source>
        <dbReference type="ARBA" id="ARBA00023172"/>
    </source>
</evidence>
<dbReference type="PROSITE" id="PS51898">
    <property type="entry name" value="TYR_RECOMBINASE"/>
    <property type="match status" value="1"/>
</dbReference>
<evidence type="ECO:0000256" key="8">
    <source>
        <dbReference type="ARBA" id="ARBA00038613"/>
    </source>
</evidence>
<keyword evidence="6" id="KW-0233">DNA recombination</keyword>
<dbReference type="PANTHER" id="PTHR30349">
    <property type="entry name" value="PHAGE INTEGRASE-RELATED"/>
    <property type="match status" value="1"/>
</dbReference>
<accession>A0A0F6A9Q7</accession>
<feature type="domain" description="Core-binding (CB)" evidence="11">
    <location>
        <begin position="1"/>
        <end position="83"/>
    </location>
</feature>
<dbReference type="PROSITE" id="PS51900">
    <property type="entry name" value="CB"/>
    <property type="match status" value="1"/>
</dbReference>
<evidence type="ECO:0000256" key="4">
    <source>
        <dbReference type="ARBA" id="ARBA00022908"/>
    </source>
</evidence>
<evidence type="ECO:0000313" key="13">
    <source>
        <dbReference type="Proteomes" id="UP000033434"/>
    </source>
</evidence>
<proteinExistence type="inferred from homology"/>
<dbReference type="Pfam" id="PF13495">
    <property type="entry name" value="Phage_int_SAM_4"/>
    <property type="match status" value="1"/>
</dbReference>
<evidence type="ECO:0000256" key="7">
    <source>
        <dbReference type="ARBA" id="ARBA00037721"/>
    </source>
</evidence>
<keyword evidence="3" id="KW-0963">Cytoplasm</keyword>
<sequence length="332" mass="37944">MKSPFLSMIQAHMTTQRYAKSTISCYLYWITAFIRFHNLLHPKTLGEEAVEQFLSHLANQQNVAANTQAQALNALVYMYKEIIKQPLGLSLKFNKSHRQQKLPVVLTEREIAALLTHCPHQHLLAVSLLYGSGLRLMEVLRLRVQDIDFDYHCIRIWQSKGGKSRVVTLAAHLIEPLHQQIKVVGAYLQRDIQNKQYAGVWLPHKLRDKYKSANKQLGWHYLLPSHKLSTDPETQQLRRHHLDPRQIQRAVKTSATRGQITKPVTPHTLRHSFATHLLQNGADIRTVQAQLGHTDVRTTQIYTHVIQQGAQGVTSPLSKIATDQITPFGKVK</sequence>
<dbReference type="InterPro" id="IPR010998">
    <property type="entry name" value="Integrase_recombinase_N"/>
</dbReference>
<reference evidence="12 13" key="1">
    <citation type="journal article" date="2015" name="BMC Genomics">
        <title>Genome mining reveals unlocked bioactive potential of marine Gram-negative bacteria.</title>
        <authorList>
            <person name="Machado H."/>
            <person name="Sonnenschein E.C."/>
            <person name="Melchiorsen J."/>
            <person name="Gram L."/>
        </authorList>
    </citation>
    <scope>NUCLEOTIDE SEQUENCE [LARGE SCALE GENOMIC DNA]</scope>
    <source>
        <strain evidence="12 13">S4054</strain>
    </source>
</reference>
<dbReference type="PATRIC" id="fig|1129367.4.peg.3170"/>
<dbReference type="RefSeq" id="WP_046356718.1">
    <property type="nucleotide sequence ID" value="NZ_AUXW01000155.1"/>
</dbReference>
<dbReference type="GO" id="GO:0006310">
    <property type="term" value="P:DNA recombination"/>
    <property type="evidence" value="ECO:0007669"/>
    <property type="project" value="UniProtKB-KW"/>
</dbReference>
<evidence type="ECO:0000259" key="11">
    <source>
        <dbReference type="PROSITE" id="PS51900"/>
    </source>
</evidence>
<evidence type="ECO:0000259" key="10">
    <source>
        <dbReference type="PROSITE" id="PS51898"/>
    </source>
</evidence>
<dbReference type="FunFam" id="1.10.443.10:FF:000007">
    <property type="entry name" value="Tyrosine recombinase XerC"/>
    <property type="match status" value="1"/>
</dbReference>
<dbReference type="GO" id="GO:0003677">
    <property type="term" value="F:DNA binding"/>
    <property type="evidence" value="ECO:0007669"/>
    <property type="project" value="UniProtKB-UniRule"/>
</dbReference>
<dbReference type="InterPro" id="IPR011010">
    <property type="entry name" value="DNA_brk_join_enz"/>
</dbReference>
<keyword evidence="5 9" id="KW-0238">DNA-binding</keyword>
<dbReference type="GO" id="GO:0015074">
    <property type="term" value="P:DNA integration"/>
    <property type="evidence" value="ECO:0007669"/>
    <property type="project" value="UniProtKB-KW"/>
</dbReference>
<feature type="domain" description="Tyr recombinase" evidence="10">
    <location>
        <begin position="101"/>
        <end position="315"/>
    </location>
</feature>
<dbReference type="NCBIfam" id="TIGR02249">
    <property type="entry name" value="integrase_gron"/>
    <property type="match status" value="1"/>
</dbReference>
<protein>
    <recommendedName>
        <fullName evidence="14">Integrase</fullName>
    </recommendedName>
</protein>
<dbReference type="InterPro" id="IPR002104">
    <property type="entry name" value="Integrase_catalytic"/>
</dbReference>
<dbReference type="AlphaFoldDB" id="A0A0F6A9Q7"/>
<dbReference type="InterPro" id="IPR004107">
    <property type="entry name" value="Integrase_SAM-like_N"/>
</dbReference>
<dbReference type="Pfam" id="PF00589">
    <property type="entry name" value="Phage_integrase"/>
    <property type="match status" value="1"/>
</dbReference>
<evidence type="ECO:0008006" key="14">
    <source>
        <dbReference type="Google" id="ProtNLM"/>
    </source>
</evidence>
<dbReference type="GO" id="GO:0005737">
    <property type="term" value="C:cytoplasm"/>
    <property type="evidence" value="ECO:0007669"/>
    <property type="project" value="UniProtKB-SubCell"/>
</dbReference>
<evidence type="ECO:0000313" key="12">
    <source>
        <dbReference type="EMBL" id="KKE82910.1"/>
    </source>
</evidence>
<evidence type="ECO:0000256" key="3">
    <source>
        <dbReference type="ARBA" id="ARBA00022490"/>
    </source>
</evidence>
<evidence type="ECO:0000256" key="2">
    <source>
        <dbReference type="ARBA" id="ARBA00008857"/>
    </source>
</evidence>
<comment type="similarity">
    <text evidence="2">Belongs to the 'phage' integrase family.</text>
</comment>
<comment type="subunit">
    <text evidence="8">Forms a cyclic heterotetrameric complex composed of two molecules of XerC and two molecules of XerD.</text>
</comment>
<comment type="function">
    <text evidence="7">Site-specific tyrosine recombinase, which acts by catalyzing the cutting and rejoining of the recombining DNA molecules. The XerC-XerD complex is essential to convert dimers of the bacterial chromosome into monomers to permit their segregation at cell division. It also contributes to the segregational stability of plasmids.</text>
</comment>
<dbReference type="InterPro" id="IPR011946">
    <property type="entry name" value="Integrase_integron-type"/>
</dbReference>
<dbReference type="Gene3D" id="1.10.150.130">
    <property type="match status" value="1"/>
</dbReference>
<name>A0A0F6A9Q7_9GAMM</name>
<gene>
    <name evidence="12" type="ORF">N479_15990</name>
</gene>
<comment type="caution">
    <text evidence="12">The sequence shown here is derived from an EMBL/GenBank/DDBJ whole genome shotgun (WGS) entry which is preliminary data.</text>
</comment>
<dbReference type="InterPro" id="IPR044068">
    <property type="entry name" value="CB"/>
</dbReference>
<keyword evidence="4" id="KW-0229">DNA integration</keyword>
<dbReference type="Proteomes" id="UP000033434">
    <property type="component" value="Unassembled WGS sequence"/>
</dbReference>
<dbReference type="SUPFAM" id="SSF56349">
    <property type="entry name" value="DNA breaking-rejoining enzymes"/>
    <property type="match status" value="1"/>
</dbReference>
<dbReference type="EMBL" id="AUXW01000155">
    <property type="protein sequence ID" value="KKE82910.1"/>
    <property type="molecule type" value="Genomic_DNA"/>
</dbReference>
<evidence type="ECO:0000256" key="9">
    <source>
        <dbReference type="PROSITE-ProRule" id="PRU01248"/>
    </source>
</evidence>
<dbReference type="InterPro" id="IPR013762">
    <property type="entry name" value="Integrase-like_cat_sf"/>
</dbReference>
<organism evidence="12 13">
    <name type="scientific">Pseudoalteromonas luteoviolacea S4054</name>
    <dbReference type="NCBI Taxonomy" id="1129367"/>
    <lineage>
        <taxon>Bacteria</taxon>
        <taxon>Pseudomonadati</taxon>
        <taxon>Pseudomonadota</taxon>
        <taxon>Gammaproteobacteria</taxon>
        <taxon>Alteromonadales</taxon>
        <taxon>Pseudoalteromonadaceae</taxon>
        <taxon>Pseudoalteromonas</taxon>
    </lineage>
</organism>
<dbReference type="Gene3D" id="1.10.443.10">
    <property type="entry name" value="Intergrase catalytic core"/>
    <property type="match status" value="1"/>
</dbReference>